<dbReference type="Proteomes" id="UP000199220">
    <property type="component" value="Unassembled WGS sequence"/>
</dbReference>
<dbReference type="GO" id="GO:0070490">
    <property type="term" value="P:protein pupylation"/>
    <property type="evidence" value="ECO:0007669"/>
    <property type="project" value="TreeGrafter"/>
</dbReference>
<dbReference type="STRING" id="648782.SAMN04488554_1696"/>
<accession>A0A1H5GM23</accession>
<dbReference type="NCBIfam" id="TIGR03688">
    <property type="entry name" value="depupylase_Dop"/>
    <property type="match status" value="1"/>
</dbReference>
<keyword evidence="4" id="KW-1185">Reference proteome</keyword>
<gene>
    <name evidence="3" type="ORF">SAMN04488554_1696</name>
</gene>
<evidence type="ECO:0000256" key="2">
    <source>
        <dbReference type="PIRSR" id="PIRSR018077-1"/>
    </source>
</evidence>
<dbReference type="InterPro" id="IPR022366">
    <property type="entry name" value="Pup_deamidase"/>
</dbReference>
<proteinExistence type="inferred from homology"/>
<dbReference type="GO" id="GO:0016811">
    <property type="term" value="F:hydrolase activity, acting on carbon-nitrogen (but not peptide) bonds, in linear amides"/>
    <property type="evidence" value="ECO:0007669"/>
    <property type="project" value="InterPro"/>
</dbReference>
<dbReference type="PIRSF" id="PIRSF018077">
    <property type="entry name" value="UCP018077"/>
    <property type="match status" value="1"/>
</dbReference>
<protein>
    <submittedName>
        <fullName evidence="3">Proteasome accessory factor A</fullName>
    </submittedName>
</protein>
<sequence>MSVRRVMGIETEYGLLGVGNPGANPMLMSAQLVTAYANEGMPAAARARWDYQDEDPLCDARGFRLDRAAADPSLLTDDPLHPAPEGDLHRITLRRRPSPQPEQATVANVILPNGARYYVDHAHPEYSSPEVTTPRDAVLWDRAGEEVLLRSARLLAQIAGMPDVALYKNNTDGKGASYGTHENYLVDRAVPFEDIIAALTPFLVTRPVFCGAGRLGRGQRGQTPGYQLSQRADFIEAEVGLETTLRRPIINTRDEPHAQAGRYRRLHVIVGDANLLEMSTYLKVGTTSLLLWLLEQGSLPLELAALRLADPVEATHEVSHDLSLTRELELDDGRRMTALEIQRAYCKVLTTAVREQADRTGITPDDQTVDVLDRWSDLLTRLGSDPTSCAREVEWLAKLRVMEAMRRRDGLGWDSPRLAATDLQWSDLRPERSIYGKLRAAGAVERVVTEDEVDHAVLHPPTNTRAYFRGEAVRRYPGAVAAASWDAIVFDVEGAPALQRVPMSDPHRGTREHVGALLDQHPDAASLLAALTAPQPPDT</sequence>
<dbReference type="GO" id="GO:0000502">
    <property type="term" value="C:proteasome complex"/>
    <property type="evidence" value="ECO:0007669"/>
    <property type="project" value="UniProtKB-KW"/>
</dbReference>
<comment type="similarity">
    <text evidence="1">Belongs to the Pup ligase/Pup deamidase family. Pup deamidase subfamily.</text>
</comment>
<dbReference type="RefSeq" id="WP_281242076.1">
    <property type="nucleotide sequence ID" value="NZ_FNTX01000001.1"/>
</dbReference>
<dbReference type="PANTHER" id="PTHR42307">
    <property type="entry name" value="PUP DEAMIDASE/DEPUPYLASE"/>
    <property type="match status" value="1"/>
</dbReference>
<name>A0A1H5GM23_9MICO</name>
<dbReference type="Pfam" id="PF03136">
    <property type="entry name" value="Pup_ligase"/>
    <property type="match status" value="1"/>
</dbReference>
<dbReference type="InterPro" id="IPR004347">
    <property type="entry name" value="Pup_ligase/deamidase"/>
</dbReference>
<dbReference type="GO" id="GO:0010498">
    <property type="term" value="P:proteasomal protein catabolic process"/>
    <property type="evidence" value="ECO:0007669"/>
    <property type="project" value="InterPro"/>
</dbReference>
<evidence type="ECO:0000313" key="4">
    <source>
        <dbReference type="Proteomes" id="UP000199220"/>
    </source>
</evidence>
<dbReference type="EMBL" id="FNTX01000001">
    <property type="protein sequence ID" value="SEE16767.1"/>
    <property type="molecule type" value="Genomic_DNA"/>
</dbReference>
<organism evidence="3 4">
    <name type="scientific">Ruania alba</name>
    <dbReference type="NCBI Taxonomy" id="648782"/>
    <lineage>
        <taxon>Bacteria</taxon>
        <taxon>Bacillati</taxon>
        <taxon>Actinomycetota</taxon>
        <taxon>Actinomycetes</taxon>
        <taxon>Micrococcales</taxon>
        <taxon>Ruaniaceae</taxon>
        <taxon>Ruania</taxon>
    </lineage>
</organism>
<evidence type="ECO:0000313" key="3">
    <source>
        <dbReference type="EMBL" id="SEE16767.1"/>
    </source>
</evidence>
<dbReference type="AlphaFoldDB" id="A0A1H5GM23"/>
<reference evidence="4" key="1">
    <citation type="submission" date="2016-10" db="EMBL/GenBank/DDBJ databases">
        <authorList>
            <person name="Varghese N."/>
            <person name="Submissions S."/>
        </authorList>
    </citation>
    <scope>NUCLEOTIDE SEQUENCE [LARGE SCALE GENOMIC DNA]</scope>
    <source>
        <strain evidence="4">DSM 21368</strain>
    </source>
</reference>
<dbReference type="GO" id="GO:0019941">
    <property type="term" value="P:modification-dependent protein catabolic process"/>
    <property type="evidence" value="ECO:0007669"/>
    <property type="project" value="InterPro"/>
</dbReference>
<feature type="active site" description="Proton acceptor" evidence="2">
    <location>
        <position position="120"/>
    </location>
</feature>
<dbReference type="GO" id="GO:0005524">
    <property type="term" value="F:ATP binding"/>
    <property type="evidence" value="ECO:0007669"/>
    <property type="project" value="TreeGrafter"/>
</dbReference>
<evidence type="ECO:0000256" key="1">
    <source>
        <dbReference type="ARBA" id="ARBA00009114"/>
    </source>
</evidence>
<dbReference type="PANTHER" id="PTHR42307:SF2">
    <property type="entry name" value="PUP DEAMIDASE_DEPUPYLASE"/>
    <property type="match status" value="1"/>
</dbReference>
<dbReference type="GO" id="GO:0008233">
    <property type="term" value="F:peptidase activity"/>
    <property type="evidence" value="ECO:0007669"/>
    <property type="project" value="InterPro"/>
</dbReference>
<keyword evidence="3" id="KW-0647">Proteasome</keyword>